<dbReference type="SUPFAM" id="SSF53041">
    <property type="entry name" value="Resolvase-like"/>
    <property type="match status" value="1"/>
</dbReference>
<dbReference type="GO" id="GO:0003677">
    <property type="term" value="F:DNA binding"/>
    <property type="evidence" value="ECO:0007669"/>
    <property type="project" value="InterPro"/>
</dbReference>
<gene>
    <name evidence="3" type="ORF">AB917_12730</name>
</gene>
<dbReference type="Proteomes" id="UP000548278">
    <property type="component" value="Unassembled WGS sequence"/>
</dbReference>
<dbReference type="Pfam" id="PF07508">
    <property type="entry name" value="Recombinase"/>
    <property type="match status" value="1"/>
</dbReference>
<dbReference type="Gene3D" id="3.90.1750.20">
    <property type="entry name" value="Putative Large Serine Recombinase, Chain B, Domain 2"/>
    <property type="match status" value="1"/>
</dbReference>
<evidence type="ECO:0000259" key="2">
    <source>
        <dbReference type="PROSITE" id="PS51737"/>
    </source>
</evidence>
<dbReference type="SMART" id="SM00857">
    <property type="entry name" value="Resolvase"/>
    <property type="match status" value="1"/>
</dbReference>
<name>A0A9P2EF20_LISMN</name>
<dbReference type="InterPro" id="IPR038109">
    <property type="entry name" value="DNA_bind_recomb_sf"/>
</dbReference>
<accession>A0A9P2EF20</accession>
<dbReference type="PANTHER" id="PTHR30461">
    <property type="entry name" value="DNA-INVERTASE FROM LAMBDOID PROPHAGE"/>
    <property type="match status" value="1"/>
</dbReference>
<dbReference type="InterPro" id="IPR011109">
    <property type="entry name" value="DNA_bind_recombinase_dom"/>
</dbReference>
<feature type="domain" description="Recombinase" evidence="2">
    <location>
        <begin position="167"/>
        <end position="310"/>
    </location>
</feature>
<dbReference type="PROSITE" id="PS51737">
    <property type="entry name" value="RECOMBINASE_DNA_BIND"/>
    <property type="match status" value="1"/>
</dbReference>
<protein>
    <submittedName>
        <fullName evidence="3">DUF4368 domain-containing protein</fullName>
    </submittedName>
</protein>
<organism evidence="3 4">
    <name type="scientific">Listeria monocytogenes</name>
    <dbReference type="NCBI Taxonomy" id="1639"/>
    <lineage>
        <taxon>Bacteria</taxon>
        <taxon>Bacillati</taxon>
        <taxon>Bacillota</taxon>
        <taxon>Bacilli</taxon>
        <taxon>Bacillales</taxon>
        <taxon>Listeriaceae</taxon>
        <taxon>Listeria</taxon>
    </lineage>
</organism>
<feature type="coiled-coil region" evidence="1">
    <location>
        <begin position="400"/>
        <end position="427"/>
    </location>
</feature>
<dbReference type="RefSeq" id="WP_046670764.1">
    <property type="nucleotide sequence ID" value="NZ_CP168867.1"/>
</dbReference>
<evidence type="ECO:0000256" key="1">
    <source>
        <dbReference type="SAM" id="Coils"/>
    </source>
</evidence>
<dbReference type="CDD" id="cd03770">
    <property type="entry name" value="SR_TndX_transposase"/>
    <property type="match status" value="1"/>
</dbReference>
<evidence type="ECO:0000313" key="3">
    <source>
        <dbReference type="EMBL" id="EAG6991453.1"/>
    </source>
</evidence>
<dbReference type="InterPro" id="IPR050639">
    <property type="entry name" value="SSR_resolvase"/>
</dbReference>
<dbReference type="InterPro" id="IPR036162">
    <property type="entry name" value="Resolvase-like_N_sf"/>
</dbReference>
<dbReference type="PANTHER" id="PTHR30461:SF23">
    <property type="entry name" value="DNA RECOMBINASE-RELATED"/>
    <property type="match status" value="1"/>
</dbReference>
<dbReference type="Pfam" id="PF13408">
    <property type="entry name" value="Zn_ribbon_recom"/>
    <property type="match status" value="1"/>
</dbReference>
<dbReference type="AlphaFoldDB" id="A0A9P2EF20"/>
<sequence length="538" mass="62358">MTNQSTNNLKITALYVRLSNDDEREGESNSIMNQKKMLSKYASDHNLRKTTFYIDDGVSGTTFNRKGFQAMITDIEAGIVGTVVVKDMSRFGRDYLQVGMYTDIMFPEHNIHFIAINDGVDSEQGDNEFTPFRNIINEWYAKDTSKKIRAVFKAKGMTGAPLTTNPPYGYIKAPDNPTQWLVDDYSATIVRRMFQLTMEGYGPTQIAKKFQAEKILVPTHYAVSQGRKTNIVPSQSPYYWSDRTIAKLLEKPEYLGHTVNFRTTRKSYKDKRKIERDKKDWVIFENTHEAIIEQSVFDTVQELRKHKRRLTKQNELPLFSGLLFCADCGGKLYFCRGKSIARNQENYICSSYRRRTTECTSHYIRSVVLEEVVTNNLRKTMAYIQANGKSFFCDVLKGDQQAKKKEAQNQQKQLHDAQKRITELDAIFPQLYEDMVSGRINSERFDKLSSSYEEEQVLLKQQVVDISKEIQTELDVNVYIRELRKFVHKHVNFDSLTPELLHEMIDKIIVHTGKKIEVHYKFGLGELGNLVDEHIIKK</sequence>
<dbReference type="GO" id="GO:0000150">
    <property type="term" value="F:DNA strand exchange activity"/>
    <property type="evidence" value="ECO:0007669"/>
    <property type="project" value="InterPro"/>
</dbReference>
<dbReference type="EMBL" id="AABDGJ010000011">
    <property type="protein sequence ID" value="EAG6991453.1"/>
    <property type="molecule type" value="Genomic_DNA"/>
</dbReference>
<keyword evidence="1" id="KW-0175">Coiled coil</keyword>
<dbReference type="InterPro" id="IPR006119">
    <property type="entry name" value="Resolv_N"/>
</dbReference>
<dbReference type="Gene3D" id="3.40.50.1390">
    <property type="entry name" value="Resolvase, N-terminal catalytic domain"/>
    <property type="match status" value="1"/>
</dbReference>
<dbReference type="InterPro" id="IPR025827">
    <property type="entry name" value="Zn_ribbon_recom_dom"/>
</dbReference>
<dbReference type="InterPro" id="IPR025378">
    <property type="entry name" value="DUF4368"/>
</dbReference>
<dbReference type="Pfam" id="PF14287">
    <property type="entry name" value="DUF4368"/>
    <property type="match status" value="1"/>
</dbReference>
<reference evidence="3 4" key="1">
    <citation type="submission" date="2019-04" db="EMBL/GenBank/DDBJ databases">
        <authorList>
            <consortium name="GenomeTrakr network: Whole genome sequencing for foodborne pathogen traceback"/>
        </authorList>
    </citation>
    <scope>NUCLEOTIDE SEQUENCE [LARGE SCALE GENOMIC DNA]</scope>
    <source>
        <strain evidence="3 4">CFSAN004300</strain>
    </source>
</reference>
<evidence type="ECO:0000313" key="4">
    <source>
        <dbReference type="Proteomes" id="UP000548278"/>
    </source>
</evidence>
<comment type="caution">
    <text evidence="3">The sequence shown here is derived from an EMBL/GenBank/DDBJ whole genome shotgun (WGS) entry which is preliminary data.</text>
</comment>
<proteinExistence type="predicted"/>
<dbReference type="Pfam" id="PF00239">
    <property type="entry name" value="Resolvase"/>
    <property type="match status" value="1"/>
</dbReference>